<feature type="active site" description="Proton donor" evidence="3">
    <location>
        <position position="381"/>
    </location>
</feature>
<dbReference type="Proteomes" id="UP000012174">
    <property type="component" value="Unassembled WGS sequence"/>
</dbReference>
<evidence type="ECO:0000313" key="6">
    <source>
        <dbReference type="Proteomes" id="UP000012174"/>
    </source>
</evidence>
<organism evidence="5 6">
    <name type="scientific">Eutypa lata (strain UCR-EL1)</name>
    <name type="common">Grapevine dieback disease fungus</name>
    <name type="synonym">Eutypa armeniacae</name>
    <dbReference type="NCBI Taxonomy" id="1287681"/>
    <lineage>
        <taxon>Eukaryota</taxon>
        <taxon>Fungi</taxon>
        <taxon>Dikarya</taxon>
        <taxon>Ascomycota</taxon>
        <taxon>Pezizomycotina</taxon>
        <taxon>Sordariomycetes</taxon>
        <taxon>Xylariomycetidae</taxon>
        <taxon>Xylariales</taxon>
        <taxon>Diatrypaceae</taxon>
        <taxon>Eutypa</taxon>
    </lineage>
</organism>
<keyword evidence="4" id="KW-1015">Disulfide bond</keyword>
<evidence type="ECO:0000256" key="2">
    <source>
        <dbReference type="ARBA" id="ARBA00023180"/>
    </source>
</evidence>
<name>M7TS29_EUTLA</name>
<keyword evidence="1" id="KW-0378">Hydrolase</keyword>
<dbReference type="InterPro" id="IPR016274">
    <property type="entry name" value="Histidine_acid_Pase_euk"/>
</dbReference>
<evidence type="ECO:0000313" key="5">
    <source>
        <dbReference type="EMBL" id="EMR69470.1"/>
    </source>
</evidence>
<feature type="active site" description="Nucleophile" evidence="3">
    <location>
        <position position="89"/>
    </location>
</feature>
<dbReference type="STRING" id="1287681.M7TS29"/>
<dbReference type="PANTHER" id="PTHR20963">
    <property type="entry name" value="MULTIPLE INOSITOL POLYPHOSPHATE PHOSPHATASE-RELATED"/>
    <property type="match status" value="1"/>
</dbReference>
<gene>
    <name evidence="5" type="ORF">UCREL1_3511</name>
</gene>
<dbReference type="PANTHER" id="PTHR20963:SF42">
    <property type="entry name" value="PHOSPHOGLYCERATE MUTASE-LIKE PROTEIN"/>
    <property type="match status" value="1"/>
</dbReference>
<reference evidence="6" key="1">
    <citation type="journal article" date="2013" name="Genome Announc.">
        <title>Draft genome sequence of the grapevine dieback fungus Eutypa lata UCR-EL1.</title>
        <authorList>
            <person name="Blanco-Ulate B."/>
            <person name="Rolshausen P.E."/>
            <person name="Cantu D."/>
        </authorList>
    </citation>
    <scope>NUCLEOTIDE SEQUENCE [LARGE SCALE GENOMIC DNA]</scope>
    <source>
        <strain evidence="6">UCR-EL1</strain>
    </source>
</reference>
<protein>
    <submittedName>
        <fullName evidence="5">Putative phosphoglycerate mutase-like protein</fullName>
    </submittedName>
</protein>
<evidence type="ECO:0000256" key="4">
    <source>
        <dbReference type="PIRSR" id="PIRSR000894-2"/>
    </source>
</evidence>
<dbReference type="HOGENOM" id="CLU_020880_3_2_1"/>
<dbReference type="CDD" id="cd07061">
    <property type="entry name" value="HP_HAP_like"/>
    <property type="match status" value="1"/>
</dbReference>
<feature type="disulfide bond" evidence="4">
    <location>
        <begin position="303"/>
        <end position="318"/>
    </location>
</feature>
<keyword evidence="6" id="KW-1185">Reference proteome</keyword>
<keyword evidence="2" id="KW-0325">Glycoprotein</keyword>
<dbReference type="InterPro" id="IPR029033">
    <property type="entry name" value="His_PPase_superfam"/>
</dbReference>
<dbReference type="KEGG" id="ela:UCREL1_3511"/>
<sequence length="499" mass="54114">MLGCWEAGIEGHTTILQYSPPASSVFLPFTTTPKDKKSHHHHHNQNFDPYKHLGHLSPFFEPPNTPTSLKSGTPPSCTATSRAFLIHRHGSRNPHADELAVIQGLADYIKNNSALFSNPQADVPFAWSFLARGSWNNTLGTDDLTAPGRQQLFDHGVALRLRYPDLYVEPDDESDDADSDARDALAVAGDEDRVVESAEWFLAGYYGRAAAGNGTGNGNGSGNRKTSSPPALKVIPEDAHTPSWITPHSTCSAWDEQYGGNLTERWGAVYLPPIAARINDLLERAWPGVHFSPAHVHAMFWACAYGTAARGVGSSPWCGVFEPEELLRNEYEYDLRQRGFSGYGLPGDMGAVLGGLLVGNVTAFLRGEDEEKKFSLNFGHDKTLAFGLTALGLAADGDGDDAFPPEGPVDPHRSWQSARLVPFASYMLWKRLECGGAEGSSGSRIQLILNGANYGLGPTGCAIDEYGTCGFDDFLGTDKVKAALNVTHGGERWKEVCEH</sequence>
<accession>M7TS29</accession>
<feature type="disulfide bond" evidence="4">
    <location>
        <begin position="77"/>
        <end position="434"/>
    </location>
</feature>
<dbReference type="AlphaFoldDB" id="M7TS29"/>
<evidence type="ECO:0000256" key="3">
    <source>
        <dbReference type="PIRSR" id="PIRSR000894-1"/>
    </source>
</evidence>
<dbReference type="EMBL" id="KB706079">
    <property type="protein sequence ID" value="EMR69470.1"/>
    <property type="molecule type" value="Genomic_DNA"/>
</dbReference>
<dbReference type="InterPro" id="IPR000560">
    <property type="entry name" value="His_Pase_clade-2"/>
</dbReference>
<dbReference type="eggNOG" id="KOG1382">
    <property type="taxonomic scope" value="Eukaryota"/>
</dbReference>
<feature type="disulfide bond" evidence="4">
    <location>
        <begin position="461"/>
        <end position="469"/>
    </location>
</feature>
<dbReference type="Pfam" id="PF00328">
    <property type="entry name" value="His_Phos_2"/>
    <property type="match status" value="1"/>
</dbReference>
<dbReference type="GO" id="GO:0003993">
    <property type="term" value="F:acid phosphatase activity"/>
    <property type="evidence" value="ECO:0007669"/>
    <property type="project" value="TreeGrafter"/>
</dbReference>
<dbReference type="OMA" id="SLHSPWC"/>
<proteinExistence type="predicted"/>
<evidence type="ECO:0000256" key="1">
    <source>
        <dbReference type="ARBA" id="ARBA00022801"/>
    </source>
</evidence>
<dbReference type="OrthoDB" id="6509975at2759"/>
<dbReference type="PIRSF" id="PIRSF000894">
    <property type="entry name" value="Acid_phosphatase"/>
    <property type="match status" value="1"/>
</dbReference>
<dbReference type="Gene3D" id="3.40.50.1240">
    <property type="entry name" value="Phosphoglycerate mutase-like"/>
    <property type="match status" value="1"/>
</dbReference>
<dbReference type="SUPFAM" id="SSF53254">
    <property type="entry name" value="Phosphoglycerate mutase-like"/>
    <property type="match status" value="1"/>
</dbReference>